<reference evidence="4 5" key="1">
    <citation type="submission" date="2019-09" db="EMBL/GenBank/DDBJ databases">
        <title>Complete genome sequence of Sporolactobacillus terrae 70-3.</title>
        <authorList>
            <person name="Tanaka N."/>
            <person name="Shiwa Y."/>
            <person name="Fujita N."/>
            <person name="Tanasupawat S."/>
        </authorList>
    </citation>
    <scope>NUCLEOTIDE SEQUENCE [LARGE SCALE GENOMIC DNA]</scope>
    <source>
        <strain evidence="4 5">70-3</strain>
    </source>
</reference>
<dbReference type="PANTHER" id="PTHR42760">
    <property type="entry name" value="SHORT-CHAIN DEHYDROGENASES/REDUCTASES FAMILY MEMBER"/>
    <property type="match status" value="1"/>
</dbReference>
<dbReference type="PROSITE" id="PS00061">
    <property type="entry name" value="ADH_SHORT"/>
    <property type="match status" value="1"/>
</dbReference>
<dbReference type="InterPro" id="IPR020904">
    <property type="entry name" value="Sc_DH/Rdtase_CS"/>
</dbReference>
<dbReference type="Proteomes" id="UP000326951">
    <property type="component" value="Chromosome"/>
</dbReference>
<dbReference type="FunFam" id="3.40.50.720:FF:000084">
    <property type="entry name" value="Short-chain dehydrogenase reductase"/>
    <property type="match status" value="1"/>
</dbReference>
<evidence type="ECO:0000256" key="3">
    <source>
        <dbReference type="RuleBase" id="RU000363"/>
    </source>
</evidence>
<proteinExistence type="inferred from homology"/>
<gene>
    <name evidence="4" type="primary">fabG_5</name>
    <name evidence="4" type="ORF">St703_25060</name>
</gene>
<dbReference type="InterPro" id="IPR002347">
    <property type="entry name" value="SDR_fam"/>
</dbReference>
<accession>A0A5K7WYR0</accession>
<keyword evidence="2" id="KW-0560">Oxidoreductase</keyword>
<comment type="similarity">
    <text evidence="1 3">Belongs to the short-chain dehydrogenases/reductases (SDR) family.</text>
</comment>
<protein>
    <submittedName>
        <fullName evidence="4">Beta-ketoacyl-ACP reductase</fullName>
    </submittedName>
</protein>
<evidence type="ECO:0000313" key="5">
    <source>
        <dbReference type="Proteomes" id="UP000326951"/>
    </source>
</evidence>
<dbReference type="RefSeq" id="WP_152080714.1">
    <property type="nucleotide sequence ID" value="NZ_AP021853.1"/>
</dbReference>
<dbReference type="Gene3D" id="3.40.50.720">
    <property type="entry name" value="NAD(P)-binding Rossmann-like Domain"/>
    <property type="match status" value="1"/>
</dbReference>
<organism evidence="4 5">
    <name type="scientific">Sporolactobacillus terrae</name>
    <dbReference type="NCBI Taxonomy" id="269673"/>
    <lineage>
        <taxon>Bacteria</taxon>
        <taxon>Bacillati</taxon>
        <taxon>Bacillota</taxon>
        <taxon>Bacilli</taxon>
        <taxon>Bacillales</taxon>
        <taxon>Sporolactobacillaceae</taxon>
        <taxon>Sporolactobacillus</taxon>
    </lineage>
</organism>
<sequence>MQLKDKVAVITGAGRGIGKAIALSYAAHGVCVVCAARTVTEIERVAQQIKESGGKAIAVPTDVTNLESVQRLFKRTHDTFGAVDLLVINAGVNKDRKLVEAGDPHNWADTIQVNLIGAYYCAHSAIPYMKTQGGKIITIGSGVGHKGRPGSSAYACSKAGLWMMTRVLAQELWKYDISVNELIPGPVHTSMDNDEQSSVFSIDGEWVKEPEDVTPMALFLAQQPDIGPTAQSFSLMRRDC</sequence>
<dbReference type="InterPro" id="IPR036291">
    <property type="entry name" value="NAD(P)-bd_dom_sf"/>
</dbReference>
<evidence type="ECO:0000313" key="4">
    <source>
        <dbReference type="EMBL" id="BBN99801.1"/>
    </source>
</evidence>
<evidence type="ECO:0000256" key="1">
    <source>
        <dbReference type="ARBA" id="ARBA00006484"/>
    </source>
</evidence>
<dbReference type="PRINTS" id="PR00080">
    <property type="entry name" value="SDRFAMILY"/>
</dbReference>
<dbReference type="PRINTS" id="PR00081">
    <property type="entry name" value="GDHRDH"/>
</dbReference>
<dbReference type="CDD" id="cd05233">
    <property type="entry name" value="SDR_c"/>
    <property type="match status" value="1"/>
</dbReference>
<evidence type="ECO:0000256" key="2">
    <source>
        <dbReference type="ARBA" id="ARBA00023002"/>
    </source>
</evidence>
<dbReference type="AlphaFoldDB" id="A0A5K7WYR0"/>
<dbReference type="GO" id="GO:0016616">
    <property type="term" value="F:oxidoreductase activity, acting on the CH-OH group of donors, NAD or NADP as acceptor"/>
    <property type="evidence" value="ECO:0007669"/>
    <property type="project" value="TreeGrafter"/>
</dbReference>
<dbReference type="GO" id="GO:0008206">
    <property type="term" value="P:bile acid metabolic process"/>
    <property type="evidence" value="ECO:0007669"/>
    <property type="project" value="UniProtKB-ARBA"/>
</dbReference>
<dbReference type="Pfam" id="PF00106">
    <property type="entry name" value="adh_short"/>
    <property type="match status" value="1"/>
</dbReference>
<dbReference type="SUPFAM" id="SSF51735">
    <property type="entry name" value="NAD(P)-binding Rossmann-fold domains"/>
    <property type="match status" value="1"/>
</dbReference>
<name>A0A5K7WYR0_9BACL</name>
<dbReference type="EMBL" id="AP021853">
    <property type="protein sequence ID" value="BBN99801.1"/>
    <property type="molecule type" value="Genomic_DNA"/>
</dbReference>